<comment type="catalytic activity">
    <reaction evidence="10 11">
        <text>L-arginyl-[protein] + NAD(+) = N(omega)-(ADP-D-ribosyl)-L-arginyl-[protein] + nicotinamide + H(+)</text>
        <dbReference type="Rhea" id="RHEA:19149"/>
        <dbReference type="Rhea" id="RHEA-COMP:10532"/>
        <dbReference type="Rhea" id="RHEA-COMP:15087"/>
        <dbReference type="ChEBI" id="CHEBI:15378"/>
        <dbReference type="ChEBI" id="CHEBI:17154"/>
        <dbReference type="ChEBI" id="CHEBI:29965"/>
        <dbReference type="ChEBI" id="CHEBI:57540"/>
        <dbReference type="ChEBI" id="CHEBI:142554"/>
        <dbReference type="EC" id="2.4.2.31"/>
    </reaction>
</comment>
<evidence type="ECO:0000256" key="9">
    <source>
        <dbReference type="ARBA" id="ARBA00023026"/>
    </source>
</evidence>
<dbReference type="GO" id="GO:0106274">
    <property type="term" value="F:NAD+-protein-arginine ADP-ribosyltransferase activity"/>
    <property type="evidence" value="ECO:0007669"/>
    <property type="project" value="UniProtKB-EC"/>
</dbReference>
<dbReference type="InterPro" id="IPR000768">
    <property type="entry name" value="ART"/>
</dbReference>
<comment type="caution">
    <text evidence="12">The sequence shown here is derived from an EMBL/GenBank/DDBJ whole genome shotgun (WGS) entry which is preliminary data.</text>
</comment>
<dbReference type="Gene3D" id="3.90.176.10">
    <property type="entry name" value="Toxin ADP-ribosyltransferase, Chain A, domain 1"/>
    <property type="match status" value="1"/>
</dbReference>
<sequence>MRHLTTGLLLVAAIASGVYTDTRGRCRTVYSLSRVGRPRAIRGSEVRLGYFSVASTKFLSMFDMTVRTCHGVELPPSSCSLGWRKVLVPPFEQFKVVAVKRKLFYLESTGTRSYLNCAFYRQVHPTSRRYHTEVPNPQPPNTP</sequence>
<keyword evidence="6 11" id="KW-0808">Transferase</keyword>
<dbReference type="EMBL" id="JAINUF010000020">
    <property type="protein sequence ID" value="KAJ8335964.1"/>
    <property type="molecule type" value="Genomic_DNA"/>
</dbReference>
<dbReference type="OrthoDB" id="423533at2759"/>
<keyword evidence="11" id="KW-0732">Signal</keyword>
<feature type="chain" id="PRO_5040533324" description="NAD(P)(+)--arginine ADP-ribosyltransferase" evidence="11">
    <location>
        <begin position="21"/>
        <end position="143"/>
    </location>
</feature>
<keyword evidence="13" id="KW-1185">Reference proteome</keyword>
<dbReference type="AlphaFoldDB" id="A0A9Q1EBX9"/>
<evidence type="ECO:0000256" key="3">
    <source>
        <dbReference type="ARBA" id="ARBA00022525"/>
    </source>
</evidence>
<dbReference type="GO" id="GO:0005576">
    <property type="term" value="C:extracellular region"/>
    <property type="evidence" value="ECO:0007669"/>
    <property type="project" value="UniProtKB-SubCell"/>
</dbReference>
<dbReference type="InterPro" id="IPR050999">
    <property type="entry name" value="ADP-ribosyltransferase_ARG"/>
</dbReference>
<dbReference type="Pfam" id="PF01129">
    <property type="entry name" value="ART"/>
    <property type="match status" value="1"/>
</dbReference>
<organism evidence="12 13">
    <name type="scientific">Synaphobranchus kaupii</name>
    <name type="common">Kaup's arrowtooth eel</name>
    <dbReference type="NCBI Taxonomy" id="118154"/>
    <lineage>
        <taxon>Eukaryota</taxon>
        <taxon>Metazoa</taxon>
        <taxon>Chordata</taxon>
        <taxon>Craniata</taxon>
        <taxon>Vertebrata</taxon>
        <taxon>Euteleostomi</taxon>
        <taxon>Actinopterygii</taxon>
        <taxon>Neopterygii</taxon>
        <taxon>Teleostei</taxon>
        <taxon>Anguilliformes</taxon>
        <taxon>Synaphobranchidae</taxon>
        <taxon>Synaphobranchus</taxon>
    </lineage>
</organism>
<evidence type="ECO:0000313" key="12">
    <source>
        <dbReference type="EMBL" id="KAJ8335964.1"/>
    </source>
</evidence>
<dbReference type="GO" id="GO:0003950">
    <property type="term" value="F:NAD+ poly-ADP-ribosyltransferase activity"/>
    <property type="evidence" value="ECO:0007669"/>
    <property type="project" value="TreeGrafter"/>
</dbReference>
<keyword evidence="4" id="KW-0800">Toxin</keyword>
<evidence type="ECO:0000256" key="7">
    <source>
        <dbReference type="ARBA" id="ARBA00022695"/>
    </source>
</evidence>
<keyword evidence="7" id="KW-0548">Nucleotidyltransferase</keyword>
<evidence type="ECO:0000313" key="13">
    <source>
        <dbReference type="Proteomes" id="UP001152622"/>
    </source>
</evidence>
<evidence type="ECO:0000256" key="11">
    <source>
        <dbReference type="RuleBase" id="RU361228"/>
    </source>
</evidence>
<dbReference type="PANTHER" id="PTHR10339">
    <property type="entry name" value="ADP-RIBOSYLTRANSFERASE"/>
    <property type="match status" value="1"/>
</dbReference>
<dbReference type="SUPFAM" id="SSF56399">
    <property type="entry name" value="ADP-ribosylation"/>
    <property type="match status" value="1"/>
</dbReference>
<keyword evidence="9" id="KW-0843">Virulence</keyword>
<evidence type="ECO:0000256" key="2">
    <source>
        <dbReference type="ARBA" id="ARBA00009558"/>
    </source>
</evidence>
<comment type="similarity">
    <text evidence="2 11">Belongs to the Arg-specific ADP-ribosyltransferase family.</text>
</comment>
<evidence type="ECO:0000256" key="4">
    <source>
        <dbReference type="ARBA" id="ARBA00022656"/>
    </source>
</evidence>
<dbReference type="GO" id="GO:0016779">
    <property type="term" value="F:nucleotidyltransferase activity"/>
    <property type="evidence" value="ECO:0007669"/>
    <property type="project" value="UniProtKB-KW"/>
</dbReference>
<dbReference type="GO" id="GO:0090729">
    <property type="term" value="F:toxin activity"/>
    <property type="evidence" value="ECO:0007669"/>
    <property type="project" value="UniProtKB-KW"/>
</dbReference>
<dbReference type="Proteomes" id="UP001152622">
    <property type="component" value="Chromosome 20"/>
</dbReference>
<accession>A0A9Q1EBX9</accession>
<protein>
    <recommendedName>
        <fullName evidence="11">NAD(P)(+)--arginine ADP-ribosyltransferase</fullName>
        <ecNumber evidence="11">2.4.2.31</ecNumber>
    </recommendedName>
    <alternativeName>
        <fullName evidence="11">Mono(ADP-ribosyl)transferase</fullName>
    </alternativeName>
</protein>
<gene>
    <name evidence="12" type="ORF">SKAU_G00393070</name>
</gene>
<keyword evidence="8 11" id="KW-0521">NADP</keyword>
<keyword evidence="5 11" id="KW-0328">Glycosyltransferase</keyword>
<comment type="subcellular location">
    <subcellularLocation>
        <location evidence="1">Secreted</location>
    </subcellularLocation>
</comment>
<evidence type="ECO:0000256" key="5">
    <source>
        <dbReference type="ARBA" id="ARBA00022676"/>
    </source>
</evidence>
<proteinExistence type="inferred from homology"/>
<name>A0A9Q1EBX9_SYNKA</name>
<evidence type="ECO:0000256" key="10">
    <source>
        <dbReference type="ARBA" id="ARBA00047597"/>
    </source>
</evidence>
<feature type="signal peptide" evidence="11">
    <location>
        <begin position="1"/>
        <end position="20"/>
    </location>
</feature>
<dbReference type="PANTHER" id="PTHR10339:SF25">
    <property type="entry name" value="SECRETED EXOENZYME S"/>
    <property type="match status" value="1"/>
</dbReference>
<keyword evidence="11" id="KW-0520">NAD</keyword>
<dbReference type="EC" id="2.4.2.31" evidence="11"/>
<keyword evidence="3" id="KW-0964">Secreted</keyword>
<reference evidence="12" key="1">
    <citation type="journal article" date="2023" name="Science">
        <title>Genome structures resolve the early diversification of teleost fishes.</title>
        <authorList>
            <person name="Parey E."/>
            <person name="Louis A."/>
            <person name="Montfort J."/>
            <person name="Bouchez O."/>
            <person name="Roques C."/>
            <person name="Iampietro C."/>
            <person name="Lluch J."/>
            <person name="Castinel A."/>
            <person name="Donnadieu C."/>
            <person name="Desvignes T."/>
            <person name="Floi Bucao C."/>
            <person name="Jouanno E."/>
            <person name="Wen M."/>
            <person name="Mejri S."/>
            <person name="Dirks R."/>
            <person name="Jansen H."/>
            <person name="Henkel C."/>
            <person name="Chen W.J."/>
            <person name="Zahm M."/>
            <person name="Cabau C."/>
            <person name="Klopp C."/>
            <person name="Thompson A.W."/>
            <person name="Robinson-Rechavi M."/>
            <person name="Braasch I."/>
            <person name="Lecointre G."/>
            <person name="Bobe J."/>
            <person name="Postlethwait J.H."/>
            <person name="Berthelot C."/>
            <person name="Roest Crollius H."/>
            <person name="Guiguen Y."/>
        </authorList>
    </citation>
    <scope>NUCLEOTIDE SEQUENCE</scope>
    <source>
        <strain evidence="12">WJC10195</strain>
    </source>
</reference>
<evidence type="ECO:0000256" key="6">
    <source>
        <dbReference type="ARBA" id="ARBA00022679"/>
    </source>
</evidence>
<evidence type="ECO:0000256" key="1">
    <source>
        <dbReference type="ARBA" id="ARBA00004613"/>
    </source>
</evidence>
<evidence type="ECO:0000256" key="8">
    <source>
        <dbReference type="ARBA" id="ARBA00022857"/>
    </source>
</evidence>